<keyword evidence="12" id="KW-0739">Sodium transport</keyword>
<comment type="caution">
    <text evidence="17">The sequence shown here is derived from an EMBL/GenBank/DDBJ whole genome shotgun (WGS) entry which is preliminary data.</text>
</comment>
<dbReference type="EMBL" id="JAKZEL010000014">
    <property type="protein sequence ID" value="KAI4537761.1"/>
    <property type="molecule type" value="Genomic_DNA"/>
</dbReference>
<evidence type="ECO:0000256" key="4">
    <source>
        <dbReference type="ARBA" id="ARBA00022538"/>
    </source>
</evidence>
<keyword evidence="11 15" id="KW-0472">Membrane</keyword>
<evidence type="ECO:0000256" key="15">
    <source>
        <dbReference type="RuleBase" id="RU364131"/>
    </source>
</evidence>
<evidence type="ECO:0000256" key="3">
    <source>
        <dbReference type="ARBA" id="ARBA00022448"/>
    </source>
</evidence>
<proteinExistence type="inferred from homology"/>
<dbReference type="AlphaFoldDB" id="A0AAD4Y8W8"/>
<organism evidence="17 18">
    <name type="scientific">Ovis ammon polii</name>
    <dbReference type="NCBI Taxonomy" id="230172"/>
    <lineage>
        <taxon>Eukaryota</taxon>
        <taxon>Metazoa</taxon>
        <taxon>Chordata</taxon>
        <taxon>Craniata</taxon>
        <taxon>Vertebrata</taxon>
        <taxon>Euteleostomi</taxon>
        <taxon>Mammalia</taxon>
        <taxon>Eutheria</taxon>
        <taxon>Laurasiatheria</taxon>
        <taxon>Artiodactyla</taxon>
        <taxon>Ruminantia</taxon>
        <taxon>Pecora</taxon>
        <taxon>Bovidae</taxon>
        <taxon>Caprinae</taxon>
        <taxon>Ovis</taxon>
    </lineage>
</organism>
<evidence type="ECO:0000256" key="7">
    <source>
        <dbReference type="ARBA" id="ARBA00022958"/>
    </source>
</evidence>
<dbReference type="Gene3D" id="1.20.5.780">
    <property type="entry name" value="Single helix bin"/>
    <property type="match status" value="1"/>
</dbReference>
<dbReference type="Gene3D" id="2.60.40.10">
    <property type="entry name" value="Immunoglobulins"/>
    <property type="match status" value="2"/>
</dbReference>
<feature type="domain" description="Ig-like" evidence="16">
    <location>
        <begin position="113"/>
        <end position="213"/>
    </location>
</feature>
<dbReference type="SUPFAM" id="SSF48726">
    <property type="entry name" value="Immunoglobulin"/>
    <property type="match status" value="1"/>
</dbReference>
<evidence type="ECO:0000256" key="9">
    <source>
        <dbReference type="ARBA" id="ARBA00023053"/>
    </source>
</evidence>
<dbReference type="FunFam" id="1.20.5.780:FF:000004">
    <property type="entry name" value="FXYD domain-containing ion transport regulator"/>
    <property type="match status" value="1"/>
</dbReference>
<keyword evidence="5" id="KW-0740">Sodium/potassium transport</keyword>
<dbReference type="InterPro" id="IPR047297">
    <property type="entry name" value="FXYD_motif"/>
</dbReference>
<comment type="subunit">
    <text evidence="14">Regulatory subunit of the sodium/potassium-transporting ATPase which is composed of a catalytic alpha subunit, an auxiliary non-catalytic beta subunit and an additional regulatory subunit.</text>
</comment>
<keyword evidence="3 15" id="KW-0813">Transport</keyword>
<keyword evidence="18" id="KW-1185">Reference proteome</keyword>
<evidence type="ECO:0000256" key="2">
    <source>
        <dbReference type="ARBA" id="ARBA00005948"/>
    </source>
</evidence>
<dbReference type="PROSITE" id="PS50835">
    <property type="entry name" value="IG_LIKE"/>
    <property type="match status" value="1"/>
</dbReference>
<dbReference type="InterPro" id="IPR000272">
    <property type="entry name" value="Ion-transport_regulator_FXYD"/>
</dbReference>
<comment type="similarity">
    <text evidence="2 15">Belongs to the FXYD family.</text>
</comment>
<accession>A0AAD4Y8W8</accession>
<evidence type="ECO:0000256" key="1">
    <source>
        <dbReference type="ARBA" id="ARBA00004183"/>
    </source>
</evidence>
<reference evidence="17" key="1">
    <citation type="submission" date="2022-03" db="EMBL/GenBank/DDBJ databases">
        <title>Genomic analyses of argali, domestic sheep and their hybrids provide insights into chromosomal evolution, heterosis and genetic basis of agronomic traits.</title>
        <authorList>
            <person name="Li M."/>
        </authorList>
    </citation>
    <scope>NUCLEOTIDE SEQUENCE</scope>
    <source>
        <strain evidence="17">CAU-MHL-2022a</strain>
        <tissue evidence="17">Skin</tissue>
    </source>
</reference>
<dbReference type="GO" id="GO:0043269">
    <property type="term" value="P:regulation of monoatomic ion transport"/>
    <property type="evidence" value="ECO:0007669"/>
    <property type="project" value="InterPro"/>
</dbReference>
<keyword evidence="7" id="KW-0630">Potassium</keyword>
<dbReference type="PROSITE" id="PS01310">
    <property type="entry name" value="FXYD"/>
    <property type="match status" value="1"/>
</dbReference>
<sequence>MDRWYLGGSPKENEDPFYYDYETVRNGGLIFAALAFIVGLVIILSKRFRCGAKKKHRCLLSHAAVGVGGSRKAGAVVRGLMNKELGVMLEEPTVCGSYCAPSQRASWDVQARPEDVGTSLYFVNDSLQQVTFSSSVGVVVPCPAAGSPSAALRWYLATGDDIYDVPHIRHVHANGTLQLYPFSPSAFNSFIHDNDYFCTAENAAGKIRSPNIRVKAVFREPYTVRVEDQRSMRGSVAVFKCLIPSSVQEYVSVVSWEKDTVAIVPGGYPITQGTGKVDAGACQRGLWEERPRDVTPRV</sequence>
<evidence type="ECO:0000256" key="5">
    <source>
        <dbReference type="ARBA" id="ARBA00022607"/>
    </source>
</evidence>
<dbReference type="InterPro" id="IPR007110">
    <property type="entry name" value="Ig-like_dom"/>
</dbReference>
<dbReference type="GO" id="GO:0017080">
    <property type="term" value="F:sodium channel regulator activity"/>
    <property type="evidence" value="ECO:0007669"/>
    <property type="project" value="TreeGrafter"/>
</dbReference>
<comment type="subcellular location">
    <subcellularLocation>
        <location evidence="1">Membrane</location>
        <topology evidence="1">Single-pass type III membrane protein</topology>
    </subcellularLocation>
</comment>
<evidence type="ECO:0000313" key="18">
    <source>
        <dbReference type="Proteomes" id="UP001214576"/>
    </source>
</evidence>
<evidence type="ECO:0000259" key="16">
    <source>
        <dbReference type="PROSITE" id="PS50835"/>
    </source>
</evidence>
<feature type="transmembrane region" description="Helical" evidence="15">
    <location>
        <begin position="27"/>
        <end position="45"/>
    </location>
</feature>
<dbReference type="InterPro" id="IPR036179">
    <property type="entry name" value="Ig-like_dom_sf"/>
</dbReference>
<dbReference type="Pfam" id="PF02038">
    <property type="entry name" value="ATP1G1_PLM_MAT8"/>
    <property type="match status" value="1"/>
</dbReference>
<comment type="function">
    <text evidence="13">May be involved in forming the receptor site for cardiac glycoside binding or may modulate the transport function of the sodium ATPase.</text>
</comment>
<name>A0AAD4Y8W8_OVIAM</name>
<dbReference type="FunFam" id="2.60.40.10:FF:000264">
    <property type="entry name" value="Down syndrome cell adhesion molecule like 1"/>
    <property type="match status" value="1"/>
</dbReference>
<dbReference type="PANTHER" id="PTHR14132:SF3">
    <property type="entry name" value="SODIUM_POTASSIUM-TRANSPORTING ATPASE SUBUNIT GAMMA"/>
    <property type="match status" value="1"/>
</dbReference>
<keyword evidence="9" id="KW-0915">Sodium</keyword>
<keyword evidence="6 15" id="KW-0812">Transmembrane</keyword>
<evidence type="ECO:0000256" key="13">
    <source>
        <dbReference type="ARBA" id="ARBA00034654"/>
    </source>
</evidence>
<evidence type="ECO:0000256" key="8">
    <source>
        <dbReference type="ARBA" id="ARBA00022989"/>
    </source>
</evidence>
<evidence type="ECO:0000256" key="14">
    <source>
        <dbReference type="ARBA" id="ARBA00034793"/>
    </source>
</evidence>
<dbReference type="PANTHER" id="PTHR14132">
    <property type="entry name" value="SODIUM/POTASSIUM-TRANSPORTING ATPASE SUBUNIT GAMMA"/>
    <property type="match status" value="1"/>
</dbReference>
<dbReference type="GO" id="GO:0016020">
    <property type="term" value="C:membrane"/>
    <property type="evidence" value="ECO:0007669"/>
    <property type="project" value="UniProtKB-SubCell"/>
</dbReference>
<evidence type="ECO:0000256" key="10">
    <source>
        <dbReference type="ARBA" id="ARBA00023065"/>
    </source>
</evidence>
<evidence type="ECO:0000256" key="6">
    <source>
        <dbReference type="ARBA" id="ARBA00022692"/>
    </source>
</evidence>
<gene>
    <name evidence="17" type="ORF">MG293_012624</name>
</gene>
<dbReference type="GO" id="GO:0006813">
    <property type="term" value="P:potassium ion transport"/>
    <property type="evidence" value="ECO:0007669"/>
    <property type="project" value="UniProtKB-KW"/>
</dbReference>
<protein>
    <recommendedName>
        <fullName evidence="15">FXYD domain-containing ion transport regulator</fullName>
    </recommendedName>
</protein>
<keyword evidence="10 15" id="KW-0406">Ion transport</keyword>
<dbReference type="InterPro" id="IPR047282">
    <property type="entry name" value="ATNG"/>
</dbReference>
<evidence type="ECO:0000256" key="11">
    <source>
        <dbReference type="ARBA" id="ARBA00023136"/>
    </source>
</evidence>
<dbReference type="CDD" id="cd20318">
    <property type="entry name" value="FXYD2"/>
    <property type="match status" value="1"/>
</dbReference>
<dbReference type="InterPro" id="IPR013783">
    <property type="entry name" value="Ig-like_fold"/>
</dbReference>
<dbReference type="Proteomes" id="UP001214576">
    <property type="component" value="Unassembled WGS sequence"/>
</dbReference>
<evidence type="ECO:0000313" key="17">
    <source>
        <dbReference type="EMBL" id="KAI4537761.1"/>
    </source>
</evidence>
<dbReference type="GO" id="GO:0006814">
    <property type="term" value="P:sodium ion transport"/>
    <property type="evidence" value="ECO:0007669"/>
    <property type="project" value="UniProtKB-KW"/>
</dbReference>
<keyword evidence="4" id="KW-0633">Potassium transport</keyword>
<keyword evidence="8 15" id="KW-1133">Transmembrane helix</keyword>
<evidence type="ECO:0000256" key="12">
    <source>
        <dbReference type="ARBA" id="ARBA00023201"/>
    </source>
</evidence>